<organism evidence="4">
    <name type="scientific">Hordeum vulgare subsp. vulgare</name>
    <name type="common">Domesticated barley</name>
    <dbReference type="NCBI Taxonomy" id="112509"/>
    <lineage>
        <taxon>Eukaryota</taxon>
        <taxon>Viridiplantae</taxon>
        <taxon>Streptophyta</taxon>
        <taxon>Embryophyta</taxon>
        <taxon>Tracheophyta</taxon>
        <taxon>Spermatophyta</taxon>
        <taxon>Magnoliopsida</taxon>
        <taxon>Liliopsida</taxon>
        <taxon>Poales</taxon>
        <taxon>Poaceae</taxon>
        <taxon>BOP clade</taxon>
        <taxon>Pooideae</taxon>
        <taxon>Triticodae</taxon>
        <taxon>Triticeae</taxon>
        <taxon>Hordeinae</taxon>
        <taxon>Hordeum</taxon>
    </lineage>
</organism>
<feature type="compositionally biased region" description="Polar residues" evidence="2">
    <location>
        <begin position="655"/>
        <end position="671"/>
    </location>
</feature>
<dbReference type="PANTHER" id="PTHR22957">
    <property type="entry name" value="TBC1 DOMAIN FAMILY MEMBER GTPASE-ACTIVATING PROTEIN"/>
    <property type="match status" value="1"/>
</dbReference>
<evidence type="ECO:0000256" key="2">
    <source>
        <dbReference type="SAM" id="MobiDB-lite"/>
    </source>
</evidence>
<feature type="region of interest" description="Disordered" evidence="2">
    <location>
        <begin position="513"/>
        <end position="545"/>
    </location>
</feature>
<feature type="compositionally biased region" description="Low complexity" evidence="2">
    <location>
        <begin position="21"/>
        <end position="40"/>
    </location>
</feature>
<proteinExistence type="evidence at transcript level"/>
<feature type="region of interest" description="Disordered" evidence="2">
    <location>
        <begin position="611"/>
        <end position="671"/>
    </location>
</feature>
<dbReference type="FunFam" id="1.10.472.80:FF:000034">
    <property type="entry name" value="TBC1 domain family member 5"/>
    <property type="match status" value="1"/>
</dbReference>
<feature type="compositionally biased region" description="Pro residues" evidence="2">
    <location>
        <begin position="101"/>
        <end position="118"/>
    </location>
</feature>
<sequence length="767" mass="84415">GFPPVSSLPFPIILGRSGQQGLLPPSLRPRSIRISGPSSLDPRPRCGRRSAIRARPPLAAGRSLGGLGCSRGGRQCRSHRRASASPASAAPGGAPISASCPAPPTSPPTSSAAPPPTPAAESTWGQYFRNAELEKMLNQDLSRLYPELGEFFQTTTCQSMLERILLVWSLRYPEYGYKQGMHELLAPLLYVLHIDVQHFKQVKELHEELLGDDFDGQTFPDRFLLNRSDRTNSSEGSAAKIRSLDELDAGTRDLLLINDAYGAEGELGIILSEKFMEHDAYCMFENLMNGVNGAQGVVAITDFYSLSPATESSAGLTPVREASSAIYHLLASVDSSLHSHLVELGVEPQYFALRWLRVLFGREFTLDNLLFIWDEIFSSPNHSYCTDIKNRGDYQFKVLCSPRGALILSMAVSMMLHLRSSLLGSEHATSCLVRLLNFPQDVDLKNLIEKAKLLQSLALEANLPLSPLTGKSPLTPPNYWEETWKMLQMSGDKRSGSSTFRIKGRGFLRRSVSNTESNVSRTEGANVDISNSTSTSQPEPIVDEPNATDIVPVNLINSLPPMPTEHRKDCVSQGTADIVRSTSSSLCEAGSHDGYHTTSAKIKDRIGAAREYLSRNRPPSSRRHTDHDHDTRHEEEPCVSHDAKVVNEPDPLSLHNDNTYEPSQSDGKTDEAVTTDQTLESVGYQINQEHSICSDIGPSLKVADKELVGTLRSFGESMVQNIQVIELHFRPNLHMASVQNGPRSTEQAKAFAAIEELKKISDLLRRV</sequence>
<dbReference type="InterPro" id="IPR000195">
    <property type="entry name" value="Rab-GAP-TBC_dom"/>
</dbReference>
<evidence type="ECO:0000313" key="4">
    <source>
        <dbReference type="EMBL" id="BAK02413.1"/>
    </source>
</evidence>
<keyword evidence="1" id="KW-0343">GTPase activation</keyword>
<dbReference type="Gene3D" id="1.10.8.270">
    <property type="entry name" value="putative rabgap domain of human tbc1 domain family member 14 like domains"/>
    <property type="match status" value="1"/>
</dbReference>
<feature type="non-terminal residue" evidence="4">
    <location>
        <position position="1"/>
    </location>
</feature>
<name>F2E4Z1_HORVV</name>
<dbReference type="GO" id="GO:0005096">
    <property type="term" value="F:GTPase activator activity"/>
    <property type="evidence" value="ECO:0007669"/>
    <property type="project" value="UniProtKB-KW"/>
</dbReference>
<feature type="region of interest" description="Disordered" evidence="2">
    <location>
        <begin position="17"/>
        <end position="122"/>
    </location>
</feature>
<feature type="domain" description="Rab-GAP TBC" evidence="3">
    <location>
        <begin position="114"/>
        <end position="380"/>
    </location>
</feature>
<dbReference type="EMBL" id="AK371215">
    <property type="protein sequence ID" value="BAK02413.1"/>
    <property type="molecule type" value="mRNA"/>
</dbReference>
<reference evidence="4" key="1">
    <citation type="journal article" date="2011" name="Plant Physiol.">
        <title>Comprehensive sequence analysis of 24,783 barley full-length cDNAs derived from 12 clone libraries.</title>
        <authorList>
            <person name="Matsumoto T."/>
            <person name="Tanaka T."/>
            <person name="Sakai H."/>
            <person name="Amano N."/>
            <person name="Kanamori H."/>
            <person name="Kurita K."/>
            <person name="Kikuta A."/>
            <person name="Kamiya K."/>
            <person name="Yamamoto M."/>
            <person name="Ikawa H."/>
            <person name="Fujii N."/>
            <person name="Hori K."/>
            <person name="Itoh T."/>
            <person name="Sato K."/>
        </authorList>
    </citation>
    <scope>NUCLEOTIDE SEQUENCE</scope>
    <source>
        <tissue evidence="4">Shoot and root</tissue>
    </source>
</reference>
<feature type="compositionally biased region" description="Low complexity" evidence="2">
    <location>
        <begin position="83"/>
        <end position="100"/>
    </location>
</feature>
<evidence type="ECO:0000259" key="3">
    <source>
        <dbReference type="PROSITE" id="PS50086"/>
    </source>
</evidence>
<accession>F2E4Z1</accession>
<dbReference type="FunFam" id="1.10.8.270:FF:000011">
    <property type="entry name" value="TBC1 domain family member 5"/>
    <property type="match status" value="1"/>
</dbReference>
<feature type="compositionally biased region" description="Polar residues" evidence="2">
    <location>
        <begin position="513"/>
        <end position="538"/>
    </location>
</feature>
<feature type="compositionally biased region" description="Basic and acidic residues" evidence="2">
    <location>
        <begin position="623"/>
        <end position="647"/>
    </location>
</feature>
<dbReference type="Gene3D" id="1.10.472.80">
    <property type="entry name" value="Ypt/Rab-GAP domain of gyp1p, domain 3"/>
    <property type="match status" value="1"/>
</dbReference>
<dbReference type="SUPFAM" id="SSF47923">
    <property type="entry name" value="Ypt/Rab-GAP domain of gyp1p"/>
    <property type="match status" value="2"/>
</dbReference>
<protein>
    <submittedName>
        <fullName evidence="4">Predicted protein</fullName>
    </submittedName>
</protein>
<dbReference type="Pfam" id="PF00566">
    <property type="entry name" value="RabGAP-TBC"/>
    <property type="match status" value="2"/>
</dbReference>
<dbReference type="PROSITE" id="PS50086">
    <property type="entry name" value="TBC_RABGAP"/>
    <property type="match status" value="1"/>
</dbReference>
<dbReference type="AlphaFoldDB" id="F2E4Z1"/>
<dbReference type="GO" id="GO:0005737">
    <property type="term" value="C:cytoplasm"/>
    <property type="evidence" value="ECO:0007669"/>
    <property type="project" value="UniProtKB-ARBA"/>
</dbReference>
<dbReference type="PANTHER" id="PTHR22957:SF641">
    <property type="entry name" value="OS06G0661700 PROTEIN"/>
    <property type="match status" value="1"/>
</dbReference>
<dbReference type="SMART" id="SM00164">
    <property type="entry name" value="TBC"/>
    <property type="match status" value="1"/>
</dbReference>
<dbReference type="InterPro" id="IPR035969">
    <property type="entry name" value="Rab-GAP_TBC_sf"/>
</dbReference>
<evidence type="ECO:0000256" key="1">
    <source>
        <dbReference type="ARBA" id="ARBA00022468"/>
    </source>
</evidence>